<gene>
    <name evidence="1" type="ORF">AXFE_18160</name>
</gene>
<reference evidence="1 2" key="1">
    <citation type="submission" date="2015-01" db="EMBL/GenBank/DDBJ databases">
        <title>Draft genome of the acidophilic iron oxidizer Acidithrix ferrooxidans strain Py-F3.</title>
        <authorList>
            <person name="Poehlein A."/>
            <person name="Eisen S."/>
            <person name="Schloemann M."/>
            <person name="Johnson B.D."/>
            <person name="Daniel R."/>
            <person name="Muehling M."/>
        </authorList>
    </citation>
    <scope>NUCLEOTIDE SEQUENCE [LARGE SCALE GENOMIC DNA]</scope>
    <source>
        <strain evidence="1 2">Py-F3</strain>
    </source>
</reference>
<evidence type="ECO:0000313" key="2">
    <source>
        <dbReference type="Proteomes" id="UP000032360"/>
    </source>
</evidence>
<proteinExistence type="predicted"/>
<dbReference type="STRING" id="1280514.AXFE_18160"/>
<protein>
    <submittedName>
        <fullName evidence="1">Uncharacterized protein</fullName>
    </submittedName>
</protein>
<evidence type="ECO:0000313" key="1">
    <source>
        <dbReference type="EMBL" id="KJF17334.1"/>
    </source>
</evidence>
<dbReference type="EMBL" id="JXYS01000052">
    <property type="protein sequence ID" value="KJF17334.1"/>
    <property type="molecule type" value="Genomic_DNA"/>
</dbReference>
<accession>A0A0D8HHM2</accession>
<dbReference type="AlphaFoldDB" id="A0A0D8HHM2"/>
<comment type="caution">
    <text evidence="1">The sequence shown here is derived from an EMBL/GenBank/DDBJ whole genome shotgun (WGS) entry which is preliminary data.</text>
</comment>
<organism evidence="1 2">
    <name type="scientific">Acidithrix ferrooxidans</name>
    <dbReference type="NCBI Taxonomy" id="1280514"/>
    <lineage>
        <taxon>Bacteria</taxon>
        <taxon>Bacillati</taxon>
        <taxon>Actinomycetota</taxon>
        <taxon>Acidimicrobiia</taxon>
        <taxon>Acidimicrobiales</taxon>
        <taxon>Acidimicrobiaceae</taxon>
        <taxon>Acidithrix</taxon>
    </lineage>
</organism>
<dbReference type="Proteomes" id="UP000032360">
    <property type="component" value="Unassembled WGS sequence"/>
</dbReference>
<keyword evidence="2" id="KW-1185">Reference proteome</keyword>
<name>A0A0D8HHM2_9ACTN</name>
<sequence>MRKPKTLGHSFDLVLDYIIGHYDTAASLDQASVDAP</sequence>